<evidence type="ECO:0000259" key="3">
    <source>
        <dbReference type="PROSITE" id="PS50940"/>
    </source>
</evidence>
<gene>
    <name evidence="5" type="primary">LOC105270753</name>
</gene>
<dbReference type="GO" id="GO:0005576">
    <property type="term" value="C:extracellular region"/>
    <property type="evidence" value="ECO:0007669"/>
    <property type="project" value="InterPro"/>
</dbReference>
<feature type="domain" description="Chitin-binding type-2" evidence="3">
    <location>
        <begin position="97"/>
        <end position="155"/>
    </location>
</feature>
<feature type="signal peptide" evidence="2">
    <location>
        <begin position="1"/>
        <end position="18"/>
    </location>
</feature>
<feature type="compositionally biased region" description="Basic and acidic residues" evidence="1">
    <location>
        <begin position="658"/>
        <end position="675"/>
    </location>
</feature>
<evidence type="ECO:0000313" key="4">
    <source>
        <dbReference type="Proteomes" id="UP000694866"/>
    </source>
</evidence>
<dbReference type="AlphaFoldDB" id="A0A9R1TIU1"/>
<dbReference type="Pfam" id="PF01607">
    <property type="entry name" value="CBM_14"/>
    <property type="match status" value="1"/>
</dbReference>
<feature type="region of interest" description="Disordered" evidence="1">
    <location>
        <begin position="544"/>
        <end position="571"/>
    </location>
</feature>
<dbReference type="InterPro" id="IPR002557">
    <property type="entry name" value="Chitin-bd_dom"/>
</dbReference>
<evidence type="ECO:0000313" key="5">
    <source>
        <dbReference type="RefSeq" id="XP_011310195.1"/>
    </source>
</evidence>
<evidence type="ECO:0000256" key="1">
    <source>
        <dbReference type="SAM" id="MobiDB-lite"/>
    </source>
</evidence>
<dbReference type="InterPro" id="IPR036508">
    <property type="entry name" value="Chitin-bd_dom_sf"/>
</dbReference>
<feature type="region of interest" description="Disordered" evidence="1">
    <location>
        <begin position="657"/>
        <end position="724"/>
    </location>
</feature>
<accession>A0A9R1TIU1</accession>
<proteinExistence type="predicted"/>
<dbReference type="RefSeq" id="XP_011310195.1">
    <property type="nucleotide sequence ID" value="XM_011311893.1"/>
</dbReference>
<name>A0A9R1TIU1_9HYME</name>
<feature type="region of interest" description="Disordered" evidence="1">
    <location>
        <begin position="268"/>
        <end position="290"/>
    </location>
</feature>
<feature type="compositionally biased region" description="Polar residues" evidence="1">
    <location>
        <begin position="229"/>
        <end position="243"/>
    </location>
</feature>
<dbReference type="KEGG" id="fas:105270753"/>
<evidence type="ECO:0000256" key="2">
    <source>
        <dbReference type="SAM" id="SignalP"/>
    </source>
</evidence>
<dbReference type="Gene3D" id="2.170.140.10">
    <property type="entry name" value="Chitin binding domain"/>
    <property type="match status" value="1"/>
</dbReference>
<dbReference type="OrthoDB" id="6514762at2759"/>
<dbReference type="SMART" id="SM00494">
    <property type="entry name" value="ChtBD2"/>
    <property type="match status" value="1"/>
</dbReference>
<feature type="region of interest" description="Disordered" evidence="1">
    <location>
        <begin position="217"/>
        <end position="244"/>
    </location>
</feature>
<organism evidence="4 5">
    <name type="scientific">Fopius arisanus</name>
    <dbReference type="NCBI Taxonomy" id="64838"/>
    <lineage>
        <taxon>Eukaryota</taxon>
        <taxon>Metazoa</taxon>
        <taxon>Ecdysozoa</taxon>
        <taxon>Arthropoda</taxon>
        <taxon>Hexapoda</taxon>
        <taxon>Insecta</taxon>
        <taxon>Pterygota</taxon>
        <taxon>Neoptera</taxon>
        <taxon>Endopterygota</taxon>
        <taxon>Hymenoptera</taxon>
        <taxon>Apocrita</taxon>
        <taxon>Ichneumonoidea</taxon>
        <taxon>Braconidae</taxon>
        <taxon>Opiinae</taxon>
        <taxon>Fopius</taxon>
    </lineage>
</organism>
<protein>
    <recommendedName>
        <fullName evidence="3">Chitin-binding type-2 domain-containing protein</fullName>
    </recommendedName>
</protein>
<keyword evidence="2" id="KW-0732">Signal</keyword>
<feature type="compositionally biased region" description="Basic and acidic residues" evidence="1">
    <location>
        <begin position="268"/>
        <end position="283"/>
    </location>
</feature>
<dbReference type="PANTHER" id="PTHR22933:SF42">
    <property type="entry name" value="FI18455P1-RELATED"/>
    <property type="match status" value="1"/>
</dbReference>
<feature type="compositionally biased region" description="Polar residues" evidence="1">
    <location>
        <begin position="562"/>
        <end position="571"/>
    </location>
</feature>
<dbReference type="Proteomes" id="UP000694866">
    <property type="component" value="Unplaced"/>
</dbReference>
<dbReference type="InterPro" id="IPR052976">
    <property type="entry name" value="Scoloptoxin-like"/>
</dbReference>
<dbReference type="GO" id="GO:0008061">
    <property type="term" value="F:chitin binding"/>
    <property type="evidence" value="ECO:0007669"/>
    <property type="project" value="InterPro"/>
</dbReference>
<feature type="compositionally biased region" description="Basic and acidic residues" evidence="1">
    <location>
        <begin position="687"/>
        <end position="707"/>
    </location>
</feature>
<keyword evidence="4" id="KW-1185">Reference proteome</keyword>
<reference evidence="5" key="1">
    <citation type="submission" date="2025-08" db="UniProtKB">
        <authorList>
            <consortium name="RefSeq"/>
        </authorList>
    </citation>
    <scope>IDENTIFICATION</scope>
    <source>
        <strain evidence="5">USDA-PBARC FA_bdor</strain>
        <tissue evidence="5">Whole organism</tissue>
    </source>
</reference>
<dbReference type="PROSITE" id="PS50940">
    <property type="entry name" value="CHIT_BIND_II"/>
    <property type="match status" value="1"/>
</dbReference>
<dbReference type="SUPFAM" id="SSF57625">
    <property type="entry name" value="Invertebrate chitin-binding proteins"/>
    <property type="match status" value="1"/>
</dbReference>
<feature type="chain" id="PRO_5040411021" description="Chitin-binding type-2 domain-containing protein" evidence="2">
    <location>
        <begin position="19"/>
        <end position="795"/>
    </location>
</feature>
<dbReference type="GeneID" id="105270753"/>
<sequence>MKIYFFVCVLLSVDTITGLDPALDGDPRRSFPIRRAIDGSRGRKYYVPDEEDTFETHGASGQYDPYRDTTDFSDIRANVPGEPGVDYPSYVTIPQTSFQCQNQYRGYYADEDAGCQLFHVCDGNFLVSSFLCPIGSTFSQKLLTCDWWNKVDCSSTRNYHIVNRDSLLSEVDDDEILRKAYEMTSLQTAAKGVSIDSRTRNSILQSARFINDLQTTGNRYRDYTDDSPEPQSKYSSRYNSGDYPQSLGYDPMTSANQHNPNIKVHTIGQDHKNDGNHETRDFRPSYAPTVPTVTTTTRRFYSPTVPTTSARPMSRPRHDLEFESSDHLYSARGKMPEPAIFPVTGPTIDTTTSVVVEVPPTLTETSKSRIEKSQPETVTEVTMDKADVVTQFSAIEFQSVYSGENYTFQIDIDDQHNPPKQAGPIGTPASNIIPPFFYYSNVDQHDALQETPGNSTSASPFIINVPATDVIPPLSNEFINETRKNHVDNRLLISSEALQSTPSAEEKLPDPFISPPSKLFLPPIDHFHALNSTDVIHNDVGDGLIIDSNEQNSGGKPRDSTGGESSPYQVSLSVKGQDELNPRALIKNFLAHHESSGDIRDIEISQSQRAEPLSLLNNSSDDSSAAGDASRAQIINYAVLNKLQEIRSLVPSATDLENADHLPRPFSLENRRATEKSPSGGPGGSERTGEMTESHSHEVELRKKGDTPLEFDVPPATGIVEFGDEKLEDLEEQVSGEKEQKFEKEDNGDTEFIPSIGFSLNTAEERKEYTEAVIRGLFTDLSIPNVNRSTENSES</sequence>
<dbReference type="PANTHER" id="PTHR22933">
    <property type="entry name" value="FI18007P1-RELATED"/>
    <property type="match status" value="1"/>
</dbReference>